<evidence type="ECO:0000313" key="2">
    <source>
        <dbReference type="Proteomes" id="UP001358586"/>
    </source>
</evidence>
<comment type="caution">
    <text evidence="1">The sequence shown here is derived from an EMBL/GenBank/DDBJ whole genome shotgun (WGS) entry which is preliminary data.</text>
</comment>
<gene>
    <name evidence="1" type="ORF">PVK06_029218</name>
</gene>
<dbReference type="Proteomes" id="UP001358586">
    <property type="component" value="Chromosome 8"/>
</dbReference>
<dbReference type="EMBL" id="JARKNE010000008">
    <property type="protein sequence ID" value="KAK5813767.1"/>
    <property type="molecule type" value="Genomic_DNA"/>
</dbReference>
<organism evidence="1 2">
    <name type="scientific">Gossypium arboreum</name>
    <name type="common">Tree cotton</name>
    <name type="synonym">Gossypium nanking</name>
    <dbReference type="NCBI Taxonomy" id="29729"/>
    <lineage>
        <taxon>Eukaryota</taxon>
        <taxon>Viridiplantae</taxon>
        <taxon>Streptophyta</taxon>
        <taxon>Embryophyta</taxon>
        <taxon>Tracheophyta</taxon>
        <taxon>Spermatophyta</taxon>
        <taxon>Magnoliopsida</taxon>
        <taxon>eudicotyledons</taxon>
        <taxon>Gunneridae</taxon>
        <taxon>Pentapetalae</taxon>
        <taxon>rosids</taxon>
        <taxon>malvids</taxon>
        <taxon>Malvales</taxon>
        <taxon>Malvaceae</taxon>
        <taxon>Malvoideae</taxon>
        <taxon>Gossypium</taxon>
    </lineage>
</organism>
<name>A0ABR0P616_GOSAR</name>
<dbReference type="PANTHER" id="PTHR33116:SF86">
    <property type="entry name" value="REVERSE TRANSCRIPTASE DOMAIN-CONTAINING PROTEIN"/>
    <property type="match status" value="1"/>
</dbReference>
<dbReference type="PANTHER" id="PTHR33116">
    <property type="entry name" value="REVERSE TRANSCRIPTASE ZINC-BINDING DOMAIN-CONTAINING PROTEIN-RELATED-RELATED"/>
    <property type="match status" value="1"/>
</dbReference>
<proteinExistence type="predicted"/>
<reference evidence="1 2" key="1">
    <citation type="submission" date="2023-03" db="EMBL/GenBank/DDBJ databases">
        <title>WGS of Gossypium arboreum.</title>
        <authorList>
            <person name="Yu D."/>
        </authorList>
    </citation>
    <scope>NUCLEOTIDE SEQUENCE [LARGE SCALE GENOMIC DNA]</scope>
    <source>
        <tissue evidence="1">Leaf</tissue>
    </source>
</reference>
<protein>
    <submittedName>
        <fullName evidence="1">Uncharacterized protein</fullName>
    </submittedName>
</protein>
<sequence>MGGNEVFIKSVLQAIPIYVMQCFLLSKSLCRTLEDIMNKFWWTSNKAVKGIHWSRWEQLCKPKCIGGMGFKDLYLFNKMLIAKQVWRISSQPNCFSARVLKARYYLFTDILSAKVGSYPSFTWRSICSARELIADGLLWRVGNGASINIWDDPWLPGRGNSRVLAQKIMPNWTTVN</sequence>
<evidence type="ECO:0000313" key="1">
    <source>
        <dbReference type="EMBL" id="KAK5813767.1"/>
    </source>
</evidence>
<keyword evidence="2" id="KW-1185">Reference proteome</keyword>
<accession>A0ABR0P616</accession>